<dbReference type="EMBL" id="JARTCD010000025">
    <property type="protein sequence ID" value="KAJ8658316.1"/>
    <property type="molecule type" value="Genomic_DNA"/>
</dbReference>
<evidence type="ECO:0000313" key="1">
    <source>
        <dbReference type="EMBL" id="KAJ8658316.1"/>
    </source>
</evidence>
<dbReference type="AlphaFoldDB" id="A0AAD7V643"/>
<keyword evidence="2" id="KW-1185">Reference proteome</keyword>
<name>A0AAD7V643_9FUNG</name>
<dbReference type="RefSeq" id="XP_058343229.1">
    <property type="nucleotide sequence ID" value="XM_058486034.1"/>
</dbReference>
<proteinExistence type="predicted"/>
<dbReference type="GeneID" id="83213411"/>
<protein>
    <submittedName>
        <fullName evidence="1">Uncharacterized protein</fullName>
    </submittedName>
</protein>
<reference evidence="1 2" key="1">
    <citation type="submission" date="2023-03" db="EMBL/GenBank/DDBJ databases">
        <title>Genome sequence of Lichtheimia ornata CBS 291.66.</title>
        <authorList>
            <person name="Mohabir J.T."/>
            <person name="Shea T.P."/>
            <person name="Kurbessoian T."/>
            <person name="Berby B."/>
            <person name="Fontaine J."/>
            <person name="Livny J."/>
            <person name="Gnirke A."/>
            <person name="Stajich J.E."/>
            <person name="Cuomo C.A."/>
        </authorList>
    </citation>
    <scope>NUCLEOTIDE SEQUENCE [LARGE SCALE GENOMIC DNA]</scope>
    <source>
        <strain evidence="1">CBS 291.66</strain>
    </source>
</reference>
<evidence type="ECO:0000313" key="2">
    <source>
        <dbReference type="Proteomes" id="UP001234581"/>
    </source>
</evidence>
<organism evidence="1 2">
    <name type="scientific">Lichtheimia ornata</name>
    <dbReference type="NCBI Taxonomy" id="688661"/>
    <lineage>
        <taxon>Eukaryota</taxon>
        <taxon>Fungi</taxon>
        <taxon>Fungi incertae sedis</taxon>
        <taxon>Mucoromycota</taxon>
        <taxon>Mucoromycotina</taxon>
        <taxon>Mucoromycetes</taxon>
        <taxon>Mucorales</taxon>
        <taxon>Lichtheimiaceae</taxon>
        <taxon>Lichtheimia</taxon>
    </lineage>
</organism>
<accession>A0AAD7V643</accession>
<comment type="caution">
    <text evidence="1">The sequence shown here is derived from an EMBL/GenBank/DDBJ whole genome shotgun (WGS) entry which is preliminary data.</text>
</comment>
<sequence length="226" mass="25369">MLALYIFSYDSLYHKGQAIKGIQTALSDYGNVLDYGILRDHDSVPQGKAAPLEITLTRYNDMPLQLHGPTQMICFMLRGQKCRSIAFIATKLVTLHLHVLIKYLFLFVGHSHDHTLPRSPSSQFNSHSSDISMLKLDLSPIESHNDNIINEYTPDDFDKNMPLPTPQSTSSLLSHIHHTYPMSDQAKHITDTFSLLNFLVESSAKSVNLLSPLPHPLIFGKSLATE</sequence>
<dbReference type="Proteomes" id="UP001234581">
    <property type="component" value="Unassembled WGS sequence"/>
</dbReference>
<gene>
    <name evidence="1" type="ORF">O0I10_005999</name>
</gene>